<dbReference type="PRINTS" id="PR00344">
    <property type="entry name" value="BCTRLSENSOR"/>
</dbReference>
<accession>K0NJK6</accession>
<dbReference type="InterPro" id="IPR004358">
    <property type="entry name" value="Sig_transdc_His_kin-like_C"/>
</dbReference>
<dbReference type="SMART" id="SM00388">
    <property type="entry name" value="HisKA"/>
    <property type="match status" value="1"/>
</dbReference>
<evidence type="ECO:0000259" key="18">
    <source>
        <dbReference type="PROSITE" id="PS50110"/>
    </source>
</evidence>
<dbReference type="SMART" id="SM00086">
    <property type="entry name" value="PAC"/>
    <property type="match status" value="1"/>
</dbReference>
<dbReference type="NCBIfam" id="TIGR00229">
    <property type="entry name" value="sensory_box"/>
    <property type="match status" value="1"/>
</dbReference>
<dbReference type="SMART" id="SM00387">
    <property type="entry name" value="HATPase_c"/>
    <property type="match status" value="1"/>
</dbReference>
<dbReference type="InterPro" id="IPR000014">
    <property type="entry name" value="PAS"/>
</dbReference>
<evidence type="ECO:0000256" key="3">
    <source>
        <dbReference type="ARBA" id="ARBA00012438"/>
    </source>
</evidence>
<keyword evidence="13 16" id="KW-0472">Membrane</keyword>
<evidence type="ECO:0000256" key="6">
    <source>
        <dbReference type="ARBA" id="ARBA00022679"/>
    </source>
</evidence>
<evidence type="ECO:0000256" key="8">
    <source>
        <dbReference type="ARBA" id="ARBA00022741"/>
    </source>
</evidence>
<keyword evidence="23" id="KW-1185">Reference proteome</keyword>
<dbReference type="PROSITE" id="PS50112">
    <property type="entry name" value="PAS"/>
    <property type="match status" value="1"/>
</dbReference>
<dbReference type="PROSITE" id="PS50113">
    <property type="entry name" value="PAC"/>
    <property type="match status" value="1"/>
</dbReference>
<keyword evidence="4" id="KW-1003">Cell membrane</keyword>
<dbReference type="FunFam" id="1.10.287.130:FF:000003">
    <property type="entry name" value="Histidine kinase"/>
    <property type="match status" value="1"/>
</dbReference>
<comment type="subcellular location">
    <subcellularLocation>
        <location evidence="2">Cell membrane</location>
        <topology evidence="2">Multi-pass membrane protein</topology>
    </subcellularLocation>
</comment>
<feature type="transmembrane region" description="Helical" evidence="16">
    <location>
        <begin position="20"/>
        <end position="39"/>
    </location>
</feature>
<dbReference type="InterPro" id="IPR001789">
    <property type="entry name" value="Sig_transdc_resp-reg_receiver"/>
</dbReference>
<protein>
    <recommendedName>
        <fullName evidence="3">histidine kinase</fullName>
        <ecNumber evidence="3">2.7.13.3</ecNumber>
    </recommendedName>
</protein>
<evidence type="ECO:0000256" key="5">
    <source>
        <dbReference type="ARBA" id="ARBA00022553"/>
    </source>
</evidence>
<dbReference type="InterPro" id="IPR003594">
    <property type="entry name" value="HATPase_dom"/>
</dbReference>
<keyword evidence="12" id="KW-0902">Two-component regulatory system</keyword>
<keyword evidence="9 22" id="KW-0418">Kinase</keyword>
<feature type="domain" description="HPt" evidence="21">
    <location>
        <begin position="950"/>
        <end position="1051"/>
    </location>
</feature>
<dbReference type="SMART" id="SM00448">
    <property type="entry name" value="REC"/>
    <property type="match status" value="2"/>
</dbReference>
<evidence type="ECO:0000313" key="23">
    <source>
        <dbReference type="Proteomes" id="UP000007347"/>
    </source>
</evidence>
<dbReference type="Pfam" id="PF13188">
    <property type="entry name" value="PAS_8"/>
    <property type="match status" value="1"/>
</dbReference>
<dbReference type="Gene3D" id="3.40.50.2300">
    <property type="match status" value="2"/>
</dbReference>
<dbReference type="AlphaFoldDB" id="K0NJK6"/>
<dbReference type="InterPro" id="IPR005467">
    <property type="entry name" value="His_kinase_dom"/>
</dbReference>
<dbReference type="PANTHER" id="PTHR45339:SF1">
    <property type="entry name" value="HYBRID SIGNAL TRANSDUCTION HISTIDINE KINASE J"/>
    <property type="match status" value="1"/>
</dbReference>
<dbReference type="SUPFAM" id="SSF55874">
    <property type="entry name" value="ATPase domain of HSP90 chaperone/DNA topoisomerase II/histidine kinase"/>
    <property type="match status" value="1"/>
</dbReference>
<dbReference type="Gene3D" id="3.30.450.20">
    <property type="entry name" value="PAS domain"/>
    <property type="match status" value="1"/>
</dbReference>
<dbReference type="Gene3D" id="1.10.287.130">
    <property type="match status" value="1"/>
</dbReference>
<dbReference type="SMART" id="SM00091">
    <property type="entry name" value="PAS"/>
    <property type="match status" value="1"/>
</dbReference>
<dbReference type="InterPro" id="IPR036641">
    <property type="entry name" value="HPT_dom_sf"/>
</dbReference>
<evidence type="ECO:0000256" key="13">
    <source>
        <dbReference type="ARBA" id="ARBA00023136"/>
    </source>
</evidence>
<dbReference type="Proteomes" id="UP000007347">
    <property type="component" value="Chromosome"/>
</dbReference>
<evidence type="ECO:0000313" key="22">
    <source>
        <dbReference type="EMBL" id="CCK79042.1"/>
    </source>
</evidence>
<dbReference type="SUPFAM" id="SSF47226">
    <property type="entry name" value="Histidine-containing phosphotransfer domain, HPT domain"/>
    <property type="match status" value="1"/>
</dbReference>
<evidence type="ECO:0000256" key="4">
    <source>
        <dbReference type="ARBA" id="ARBA00022475"/>
    </source>
</evidence>
<feature type="transmembrane region" description="Helical" evidence="16">
    <location>
        <begin position="171"/>
        <end position="194"/>
    </location>
</feature>
<dbReference type="InterPro" id="IPR000700">
    <property type="entry name" value="PAS-assoc_C"/>
</dbReference>
<evidence type="ECO:0000259" key="20">
    <source>
        <dbReference type="PROSITE" id="PS50113"/>
    </source>
</evidence>
<keyword evidence="11 16" id="KW-1133">Transmembrane helix</keyword>
<name>K0NJK6_DESTT</name>
<dbReference type="Pfam" id="PF00072">
    <property type="entry name" value="Response_reg"/>
    <property type="match status" value="2"/>
</dbReference>
<dbReference type="PROSITE" id="PS50110">
    <property type="entry name" value="RESPONSE_REGULATORY"/>
    <property type="match status" value="2"/>
</dbReference>
<dbReference type="InterPro" id="IPR036890">
    <property type="entry name" value="HATPase_C_sf"/>
</dbReference>
<dbReference type="CDD" id="cd00082">
    <property type="entry name" value="HisKA"/>
    <property type="match status" value="1"/>
</dbReference>
<evidence type="ECO:0000256" key="11">
    <source>
        <dbReference type="ARBA" id="ARBA00022989"/>
    </source>
</evidence>
<evidence type="ECO:0000256" key="14">
    <source>
        <dbReference type="PROSITE-ProRule" id="PRU00110"/>
    </source>
</evidence>
<dbReference type="OrthoDB" id="5468627at2"/>
<evidence type="ECO:0000256" key="1">
    <source>
        <dbReference type="ARBA" id="ARBA00000085"/>
    </source>
</evidence>
<dbReference type="KEGG" id="dto:TOL2_C08740"/>
<dbReference type="Pfam" id="PF02518">
    <property type="entry name" value="HATPase_c"/>
    <property type="match status" value="1"/>
</dbReference>
<comment type="catalytic activity">
    <reaction evidence="1">
        <text>ATP + protein L-histidine = ADP + protein N-phospho-L-histidine.</text>
        <dbReference type="EC" id="2.7.13.3"/>
    </reaction>
</comment>
<dbReference type="EC" id="2.7.13.3" evidence="3"/>
<dbReference type="InterPro" id="IPR036097">
    <property type="entry name" value="HisK_dim/P_sf"/>
</dbReference>
<dbReference type="CDD" id="cd00130">
    <property type="entry name" value="PAS"/>
    <property type="match status" value="1"/>
</dbReference>
<evidence type="ECO:0000259" key="21">
    <source>
        <dbReference type="PROSITE" id="PS50894"/>
    </source>
</evidence>
<dbReference type="InterPro" id="IPR003661">
    <property type="entry name" value="HisK_dim/P_dom"/>
</dbReference>
<feature type="domain" description="Histidine kinase" evidence="17">
    <location>
        <begin position="400"/>
        <end position="623"/>
    </location>
</feature>
<reference evidence="22 23" key="1">
    <citation type="journal article" date="2013" name="Environ. Microbiol.">
        <title>Complete genome, catabolic sub-proteomes and key-metabolites of Desulfobacula toluolica Tol2, a marine, aromatic compound-degrading, sulfate-reducing bacterium.</title>
        <authorList>
            <person name="Wohlbrand L."/>
            <person name="Jacob J.H."/>
            <person name="Kube M."/>
            <person name="Mussmann M."/>
            <person name="Jarling R."/>
            <person name="Beck A."/>
            <person name="Amann R."/>
            <person name="Wilkes H."/>
            <person name="Reinhardt R."/>
            <person name="Rabus R."/>
        </authorList>
    </citation>
    <scope>NUCLEOTIDE SEQUENCE [LARGE SCALE GENOMIC DNA]</scope>
    <source>
        <strain evidence="23">DSM 7467 / Tol2</strain>
    </source>
</reference>
<dbReference type="InterPro" id="IPR008207">
    <property type="entry name" value="Sig_transdc_His_kin_Hpt_dom"/>
</dbReference>
<dbReference type="STRING" id="651182.TOL2_C08740"/>
<feature type="domain" description="PAS" evidence="19">
    <location>
        <begin position="256"/>
        <end position="331"/>
    </location>
</feature>
<dbReference type="InterPro" id="IPR011006">
    <property type="entry name" value="CheY-like_superfamily"/>
</dbReference>
<keyword evidence="6 22" id="KW-0808">Transferase</keyword>
<dbReference type="Pfam" id="PF01627">
    <property type="entry name" value="Hpt"/>
    <property type="match status" value="1"/>
</dbReference>
<evidence type="ECO:0000256" key="7">
    <source>
        <dbReference type="ARBA" id="ARBA00022692"/>
    </source>
</evidence>
<feature type="domain" description="Response regulatory" evidence="18">
    <location>
        <begin position="642"/>
        <end position="763"/>
    </location>
</feature>
<dbReference type="Gene3D" id="3.30.565.10">
    <property type="entry name" value="Histidine kinase-like ATPase, C-terminal domain"/>
    <property type="match status" value="1"/>
</dbReference>
<dbReference type="CDD" id="cd16922">
    <property type="entry name" value="HATPase_EvgS-ArcB-TorS-like"/>
    <property type="match status" value="1"/>
</dbReference>
<organism evidence="22 23">
    <name type="scientific">Desulfobacula toluolica (strain DSM 7467 / Tol2)</name>
    <dbReference type="NCBI Taxonomy" id="651182"/>
    <lineage>
        <taxon>Bacteria</taxon>
        <taxon>Pseudomonadati</taxon>
        <taxon>Thermodesulfobacteriota</taxon>
        <taxon>Desulfobacteria</taxon>
        <taxon>Desulfobacterales</taxon>
        <taxon>Desulfobacteraceae</taxon>
        <taxon>Desulfobacula</taxon>
    </lineage>
</organism>
<keyword evidence="7 16" id="KW-0812">Transmembrane</keyword>
<dbReference type="InterPro" id="IPR001610">
    <property type="entry name" value="PAC"/>
</dbReference>
<dbReference type="PROSITE" id="PS50894">
    <property type="entry name" value="HPT"/>
    <property type="match status" value="1"/>
</dbReference>
<feature type="domain" description="PAC" evidence="20">
    <location>
        <begin position="331"/>
        <end position="383"/>
    </location>
</feature>
<dbReference type="PATRIC" id="fig|651182.5.peg.1053"/>
<feature type="domain" description="Response regulatory" evidence="18">
    <location>
        <begin position="791"/>
        <end position="909"/>
    </location>
</feature>
<dbReference type="SUPFAM" id="SSF55785">
    <property type="entry name" value="PYP-like sensor domain (PAS domain)"/>
    <property type="match status" value="1"/>
</dbReference>
<evidence type="ECO:0000256" key="10">
    <source>
        <dbReference type="ARBA" id="ARBA00022840"/>
    </source>
</evidence>
<keyword evidence="8" id="KW-0547">Nucleotide-binding</keyword>
<dbReference type="PANTHER" id="PTHR45339">
    <property type="entry name" value="HYBRID SIGNAL TRANSDUCTION HISTIDINE KINASE J"/>
    <property type="match status" value="1"/>
</dbReference>
<dbReference type="Pfam" id="PF00512">
    <property type="entry name" value="HisKA"/>
    <property type="match status" value="1"/>
</dbReference>
<feature type="modified residue" description="4-aspartylphosphate" evidence="15">
    <location>
        <position position="842"/>
    </location>
</feature>
<keyword evidence="10" id="KW-0067">ATP-binding</keyword>
<keyword evidence="5 15" id="KW-0597">Phosphoprotein</keyword>
<dbReference type="HOGENOM" id="CLU_277288_0_0_7"/>
<evidence type="ECO:0000256" key="12">
    <source>
        <dbReference type="ARBA" id="ARBA00023012"/>
    </source>
</evidence>
<evidence type="ECO:0000256" key="2">
    <source>
        <dbReference type="ARBA" id="ARBA00004651"/>
    </source>
</evidence>
<dbReference type="PROSITE" id="PS50109">
    <property type="entry name" value="HIS_KIN"/>
    <property type="match status" value="1"/>
</dbReference>
<dbReference type="GO" id="GO:0005524">
    <property type="term" value="F:ATP binding"/>
    <property type="evidence" value="ECO:0007669"/>
    <property type="project" value="UniProtKB-KW"/>
</dbReference>
<dbReference type="GO" id="GO:0000155">
    <property type="term" value="F:phosphorelay sensor kinase activity"/>
    <property type="evidence" value="ECO:0007669"/>
    <property type="project" value="InterPro"/>
</dbReference>
<dbReference type="GO" id="GO:0005886">
    <property type="term" value="C:plasma membrane"/>
    <property type="evidence" value="ECO:0007669"/>
    <property type="project" value="UniProtKB-SubCell"/>
</dbReference>
<dbReference type="CDD" id="cd17546">
    <property type="entry name" value="REC_hyHK_CKI1_RcsC-like"/>
    <property type="match status" value="2"/>
</dbReference>
<evidence type="ECO:0000256" key="15">
    <source>
        <dbReference type="PROSITE-ProRule" id="PRU00169"/>
    </source>
</evidence>
<sequence length="1144" mass="126651">MKKEQSVKLRNSVAYQLLKIVFAIYFLISISITLGHMVMEYLSAKKMVKDELVLLQKTFEDGLSTSLFDMNDEQLNSIVDGMYNVPILVGIKIEPVNPDIPVTSIAIGSVIGPDGQQIIINAKEKSRSSSDAASSLIDHSFTIYQPASLVKIGRGTLYSSKKIIFSKVKNGFIRIIIFAIIKTISLWCLFLWAAHGRLSRPLRQMAMEVSRLDLTNLEGIKINLRAKAGTELKILEESFNKMIQNSSRLTKSIMESEKKYRKIFENASEGLFQVSPSGGIISANPAMARMLGYADPDEMIRLVNDVSKQCYANPDDHADFTDMVKKEIRLTGFERQFKRKDGSIFWGVASGQSVKDSHDNLLYYEGSLVDTTGQKEKIKAEKARIAAEEASRSKSEFLANMSHEIRTPMNAIIGLAHLAQKTDMTPKQNDYLNKIEASGLSLLGIINDILDFSKIEANKLSIESIEFDLQAVLDNVVNLINIKAEEKGLELLFDVSRDVPLGLVGDPLRLGQILINLAGNSIKFTLNGQILIKVALLNEDPEKARARLQFSVSDSGIGMTQDQISKLFQSFSQADGSTTRQYGGTGLGLTISKQLVGMMGGEISVKSIYGEGSTFTFTAEFGVQTQKPFIPMISPGELHGMRVLIVDDNEKSREILRDLMKEFHFNVSEVPSGEAAISELKTSSKKAPYDLVLMDWQMNGMDGIETARRIKEDSGIAKIPAILMVTAFGREEVMSQAQTVGLDGFLIKPINRSLLFDAIMDLFGRSNLPDQDLVSRETTRINGIDYVCGARILLVEDNKINQQVATELLESAGLIVTVAGDGLEALAVLKDTDSVFDGILMDIQMPNMDGFETTRMIRKNPALSELPIIAMTANAMAGDREKCLDAGMNDHIPKPIEPDILFKTLIKWLPETAPRLPQHTNLADHKNKTDLPGHLNGIDMQTGLRRTGNNPGFYYKLLKDFLAGHGDDAERILDAFEKHDFDLALRLVHTLKGVAGGIGAISLYESSQKLELSLKENQTDIQNDLFSQLRKDLQQLVDGLTPHIKEPLNKSYADSAPVDNAAIDALLEKIRLMIEEMDPDAEENAGKLHQILKQNHIAGADLAETLLTQSGDFDFEAALITFNELKTILLSNMHDLKHEVCEEA</sequence>
<dbReference type="SUPFAM" id="SSF52172">
    <property type="entry name" value="CheY-like"/>
    <property type="match status" value="2"/>
</dbReference>
<evidence type="ECO:0000256" key="9">
    <source>
        <dbReference type="ARBA" id="ARBA00022777"/>
    </source>
</evidence>
<evidence type="ECO:0000259" key="19">
    <source>
        <dbReference type="PROSITE" id="PS50112"/>
    </source>
</evidence>
<proteinExistence type="predicted"/>
<dbReference type="SUPFAM" id="SSF47384">
    <property type="entry name" value="Homodimeric domain of signal transducing histidine kinase"/>
    <property type="match status" value="1"/>
</dbReference>
<dbReference type="RefSeq" id="WP_014956392.1">
    <property type="nucleotide sequence ID" value="NC_018645.1"/>
</dbReference>
<evidence type="ECO:0000256" key="16">
    <source>
        <dbReference type="SAM" id="Phobius"/>
    </source>
</evidence>
<gene>
    <name evidence="22" type="ordered locus">TOL2_C08740</name>
</gene>
<dbReference type="InterPro" id="IPR035965">
    <property type="entry name" value="PAS-like_dom_sf"/>
</dbReference>
<dbReference type="FunFam" id="3.30.565.10:FF:000010">
    <property type="entry name" value="Sensor histidine kinase RcsC"/>
    <property type="match status" value="1"/>
</dbReference>
<dbReference type="EMBL" id="FO203503">
    <property type="protein sequence ID" value="CCK79042.1"/>
    <property type="molecule type" value="Genomic_DNA"/>
</dbReference>
<evidence type="ECO:0000259" key="17">
    <source>
        <dbReference type="PROSITE" id="PS50109"/>
    </source>
</evidence>
<dbReference type="Gene3D" id="1.20.120.160">
    <property type="entry name" value="HPT domain"/>
    <property type="match status" value="1"/>
</dbReference>
<feature type="modified residue" description="Phosphohistidine" evidence="14">
    <location>
        <position position="989"/>
    </location>
</feature>
<feature type="modified residue" description="4-aspartylphosphate" evidence="15">
    <location>
        <position position="695"/>
    </location>
</feature>